<sequence>MQLTILSITNLLFCLLPAVTAQTDRCTSSSISTEVDREHSTTVNFDETTNTYTASVPPGSMTLILPTLNITNNGGYNRLFCLASEPSTPQAVSCFALSPQSACTMPDYYGEPFRLDTYRR</sequence>
<keyword evidence="1" id="KW-0732">Signal</keyword>
<protein>
    <submittedName>
        <fullName evidence="2">Uncharacterized protein</fullName>
    </submittedName>
</protein>
<proteinExistence type="predicted"/>
<comment type="caution">
    <text evidence="2">The sequence shown here is derived from an EMBL/GenBank/DDBJ whole genome shotgun (WGS) entry which is preliminary data.</text>
</comment>
<evidence type="ECO:0000313" key="2">
    <source>
        <dbReference type="EMBL" id="KAF0315263.1"/>
    </source>
</evidence>
<feature type="chain" id="PRO_5034586662" evidence="1">
    <location>
        <begin position="22"/>
        <end position="120"/>
    </location>
</feature>
<name>A0A8H3ZDP6_9PEZI</name>
<accession>A0A8H3ZDP6</accession>
<feature type="signal peptide" evidence="1">
    <location>
        <begin position="1"/>
        <end position="21"/>
    </location>
</feature>
<dbReference type="Proteomes" id="UP000434172">
    <property type="component" value="Unassembled WGS sequence"/>
</dbReference>
<dbReference type="EMBL" id="WOWK01000217">
    <property type="protein sequence ID" value="KAF0315263.1"/>
    <property type="molecule type" value="Genomic_DNA"/>
</dbReference>
<organism evidence="2 3">
    <name type="scientific">Colletotrichum asianum</name>
    <dbReference type="NCBI Taxonomy" id="702518"/>
    <lineage>
        <taxon>Eukaryota</taxon>
        <taxon>Fungi</taxon>
        <taxon>Dikarya</taxon>
        <taxon>Ascomycota</taxon>
        <taxon>Pezizomycotina</taxon>
        <taxon>Sordariomycetes</taxon>
        <taxon>Hypocreomycetidae</taxon>
        <taxon>Glomerellales</taxon>
        <taxon>Glomerellaceae</taxon>
        <taxon>Colletotrichum</taxon>
        <taxon>Colletotrichum gloeosporioides species complex</taxon>
    </lineage>
</organism>
<reference evidence="2 3" key="1">
    <citation type="submission" date="2019-12" db="EMBL/GenBank/DDBJ databases">
        <title>A genome sequence resource for the geographically widespread anthracnose pathogen Colletotrichum asianum.</title>
        <authorList>
            <person name="Meng Y."/>
        </authorList>
    </citation>
    <scope>NUCLEOTIDE SEQUENCE [LARGE SCALE GENOMIC DNA]</scope>
    <source>
        <strain evidence="2 3">ICMP 18580</strain>
    </source>
</reference>
<evidence type="ECO:0000313" key="3">
    <source>
        <dbReference type="Proteomes" id="UP000434172"/>
    </source>
</evidence>
<keyword evidence="3" id="KW-1185">Reference proteome</keyword>
<gene>
    <name evidence="2" type="ORF">GQ607_017494</name>
</gene>
<dbReference type="AlphaFoldDB" id="A0A8H3ZDP6"/>
<dbReference type="OrthoDB" id="4832366at2759"/>
<evidence type="ECO:0000256" key="1">
    <source>
        <dbReference type="SAM" id="SignalP"/>
    </source>
</evidence>